<reference evidence="1 2" key="1">
    <citation type="journal article" date="2012" name="Science">
        <title>Ecological populations of bacteria act as socially cohesive units of antibiotic production and resistance.</title>
        <authorList>
            <person name="Cordero O.X."/>
            <person name="Wildschutte H."/>
            <person name="Kirkup B."/>
            <person name="Proehl S."/>
            <person name="Ngo L."/>
            <person name="Hussain F."/>
            <person name="Le Roux F."/>
            <person name="Mincer T."/>
            <person name="Polz M.F."/>
        </authorList>
    </citation>
    <scope>NUCLEOTIDE SEQUENCE [LARGE SCALE GENOMIC DNA]</scope>
    <source>
        <strain evidence="1 2">ZF-129</strain>
    </source>
</reference>
<proteinExistence type="predicted"/>
<evidence type="ECO:0000313" key="1">
    <source>
        <dbReference type="EMBL" id="OEE30761.1"/>
    </source>
</evidence>
<dbReference type="AlphaFoldDB" id="A0A1E5BAB3"/>
<name>A0A1E5BAB3_9VIBR</name>
<gene>
    <name evidence="1" type="ORF">A1QO_15630</name>
</gene>
<organism evidence="1 2">
    <name type="scientific">Vibrio genomosp. F10 str. ZF-129</name>
    <dbReference type="NCBI Taxonomy" id="1187848"/>
    <lineage>
        <taxon>Bacteria</taxon>
        <taxon>Pseudomonadati</taxon>
        <taxon>Pseudomonadota</taxon>
        <taxon>Gammaproteobacteria</taxon>
        <taxon>Vibrionales</taxon>
        <taxon>Vibrionaceae</taxon>
        <taxon>Vibrio</taxon>
    </lineage>
</organism>
<protein>
    <submittedName>
        <fullName evidence="1">Uncharacterized protein</fullName>
    </submittedName>
</protein>
<evidence type="ECO:0000313" key="2">
    <source>
        <dbReference type="Proteomes" id="UP000094741"/>
    </source>
</evidence>
<comment type="caution">
    <text evidence="1">The sequence shown here is derived from an EMBL/GenBank/DDBJ whole genome shotgun (WGS) entry which is preliminary data.</text>
</comment>
<dbReference type="STRING" id="1187848.A1QO_15630"/>
<dbReference type="OrthoDB" id="7058641at2"/>
<dbReference type="Proteomes" id="UP000094741">
    <property type="component" value="Unassembled WGS sequence"/>
</dbReference>
<dbReference type="eggNOG" id="ENOG5033R5Z">
    <property type="taxonomic scope" value="Bacteria"/>
</dbReference>
<accession>A0A1E5BAB3</accession>
<dbReference type="RefSeq" id="WP_017041919.1">
    <property type="nucleotide sequence ID" value="NZ_AJYQ02000137.1"/>
</dbReference>
<sequence>MSNKPKWFEVGSQLIGEVSGVAMQLADQLSDLSLDSKTSVQCSILHYVQCLMASADANREGKHAIALSLTRQSVEALTLIECGFLKDRSLSSELVTAWVQGSKSSGAIRKRLSQNVWQHYSKSLWSQGWGEYFGEFCSSIQPYAHYSRELQGWQLEVIDNATLEDCGSITLNMKFGFDTYDSNKATRITLIHILLSWTLGKIITNNVSQPELEHKLDELQQALEVCPELGKGQLDWAQQLWASEFTKPQEMT</sequence>
<dbReference type="EMBL" id="AJYQ02000137">
    <property type="protein sequence ID" value="OEE30761.1"/>
    <property type="molecule type" value="Genomic_DNA"/>
</dbReference>